<organism evidence="2 3">
    <name type="scientific">Calocera cornea HHB12733</name>
    <dbReference type="NCBI Taxonomy" id="1353952"/>
    <lineage>
        <taxon>Eukaryota</taxon>
        <taxon>Fungi</taxon>
        <taxon>Dikarya</taxon>
        <taxon>Basidiomycota</taxon>
        <taxon>Agaricomycotina</taxon>
        <taxon>Dacrymycetes</taxon>
        <taxon>Dacrymycetales</taxon>
        <taxon>Dacrymycetaceae</taxon>
        <taxon>Calocera</taxon>
    </lineage>
</organism>
<feature type="domain" description="ABM" evidence="1">
    <location>
        <begin position="2"/>
        <end position="68"/>
    </location>
</feature>
<gene>
    <name evidence="2" type="ORF">CALCODRAFT_490897</name>
</gene>
<dbReference type="InterPro" id="IPR011008">
    <property type="entry name" value="Dimeric_a/b-barrel"/>
</dbReference>
<dbReference type="InterPro" id="IPR007138">
    <property type="entry name" value="ABM_dom"/>
</dbReference>
<accession>A0A165JCQ6</accession>
<dbReference type="Proteomes" id="UP000076842">
    <property type="component" value="Unassembled WGS sequence"/>
</dbReference>
<dbReference type="SUPFAM" id="SSF54909">
    <property type="entry name" value="Dimeric alpha+beta barrel"/>
    <property type="match status" value="1"/>
</dbReference>
<keyword evidence="3" id="KW-1185">Reference proteome</keyword>
<dbReference type="EMBL" id="KV423921">
    <property type="protein sequence ID" value="KZT61667.1"/>
    <property type="molecule type" value="Genomic_DNA"/>
</dbReference>
<protein>
    <recommendedName>
        <fullName evidence="1">ABM domain-containing protein</fullName>
    </recommendedName>
</protein>
<dbReference type="Gene3D" id="3.30.70.100">
    <property type="match status" value="1"/>
</dbReference>
<evidence type="ECO:0000313" key="3">
    <source>
        <dbReference type="Proteomes" id="UP000076842"/>
    </source>
</evidence>
<dbReference type="InParanoid" id="A0A165JCQ6"/>
<name>A0A165JCQ6_9BASI</name>
<reference evidence="2 3" key="1">
    <citation type="journal article" date="2016" name="Mol. Biol. Evol.">
        <title>Comparative Genomics of Early-Diverging Mushroom-Forming Fungi Provides Insights into the Origins of Lignocellulose Decay Capabilities.</title>
        <authorList>
            <person name="Nagy L.G."/>
            <person name="Riley R."/>
            <person name="Tritt A."/>
            <person name="Adam C."/>
            <person name="Daum C."/>
            <person name="Floudas D."/>
            <person name="Sun H."/>
            <person name="Yadav J.S."/>
            <person name="Pangilinan J."/>
            <person name="Larsson K.H."/>
            <person name="Matsuura K."/>
            <person name="Barry K."/>
            <person name="Labutti K."/>
            <person name="Kuo R."/>
            <person name="Ohm R.A."/>
            <person name="Bhattacharya S.S."/>
            <person name="Shirouzu T."/>
            <person name="Yoshinaga Y."/>
            <person name="Martin F.M."/>
            <person name="Grigoriev I.V."/>
            <person name="Hibbett D.S."/>
        </authorList>
    </citation>
    <scope>NUCLEOTIDE SEQUENCE [LARGE SCALE GENOMIC DNA]</scope>
    <source>
        <strain evidence="2 3">HHB12733</strain>
    </source>
</reference>
<dbReference type="Pfam" id="PF03992">
    <property type="entry name" value="ABM"/>
    <property type="match status" value="1"/>
</dbReference>
<proteinExistence type="predicted"/>
<evidence type="ECO:0000259" key="1">
    <source>
        <dbReference type="Pfam" id="PF03992"/>
    </source>
</evidence>
<evidence type="ECO:0000313" key="2">
    <source>
        <dbReference type="EMBL" id="KZT61667.1"/>
    </source>
</evidence>
<dbReference type="AlphaFoldDB" id="A0A165JCQ6"/>
<sequence>MAKPGKMDELLALLKTMKALADSDAEPGVVRWEILKVGDELTILEQYADVPAILAHIETAPFKEFQAKKDDLLVEGSLSFAFWEEVA</sequence>